<organism evidence="1 2">
    <name type="scientific">Actinia tenebrosa</name>
    <name type="common">Australian red waratah sea anemone</name>
    <dbReference type="NCBI Taxonomy" id="6105"/>
    <lineage>
        <taxon>Eukaryota</taxon>
        <taxon>Metazoa</taxon>
        <taxon>Cnidaria</taxon>
        <taxon>Anthozoa</taxon>
        <taxon>Hexacorallia</taxon>
        <taxon>Actiniaria</taxon>
        <taxon>Actiniidae</taxon>
        <taxon>Actinia</taxon>
    </lineage>
</organism>
<proteinExistence type="predicted"/>
<accession>A0A6P8HV33</accession>
<dbReference type="OrthoDB" id="5987059at2759"/>
<dbReference type="AlphaFoldDB" id="A0A6P8HV33"/>
<evidence type="ECO:0000313" key="1">
    <source>
        <dbReference type="Proteomes" id="UP000515163"/>
    </source>
</evidence>
<gene>
    <name evidence="2" type="primary">LOC116295530</name>
</gene>
<sequence>MVTHRVHFSWLDYYVISVRPYVPTGARVQTTGIPLDSKAKLLANPANGHYVPPILNFIHPQGQLTFTIRIKVKRVKTKYCHLETLLHIVPNFNNDINMKFGLAKCVKATFKKGKLTKKSNIQIDIDTVIKELDQEKTYKYLGIDESDGIQHSNMKEKVRKEYYRRLRLVLQSVLNAANKIQAINTLAVPVVSYSFNIIKWKLSEIKRLDAKERKFLTMNRMHHPKADVERLYVKRREGVRGLVQIENSYIKISTIGLDMYFKIDVSIIGKTKRIKSTYKDHLQMKQCEKWESNPLHDQYIRQVNKADVDKQRTHSWLKGTDLKSETEGLIIAAQDQKLPTRYYDNKIMGKHVNTKCRICGDHDETIDHVISGCPVLAKKEYIERHNKVGKYVH</sequence>
<name>A0A6P8HV33_ACTTE</name>
<dbReference type="RefSeq" id="XP_031559231.1">
    <property type="nucleotide sequence ID" value="XM_031703371.1"/>
</dbReference>
<dbReference type="KEGG" id="aten:116295530"/>
<dbReference type="PANTHER" id="PTHR35450">
    <property type="entry name" value="REVERSE TRANSCRIPTASE DOMAIN-CONTAINING PROTEIN"/>
    <property type="match status" value="1"/>
</dbReference>
<dbReference type="GeneID" id="116295530"/>
<dbReference type="PANTHER" id="PTHR35450:SF2">
    <property type="entry name" value="REVERSE TRANSCRIPTASE DOMAIN-CONTAINING PROTEIN"/>
    <property type="match status" value="1"/>
</dbReference>
<keyword evidence="1" id="KW-1185">Reference proteome</keyword>
<evidence type="ECO:0000313" key="2">
    <source>
        <dbReference type="RefSeq" id="XP_031559231.1"/>
    </source>
</evidence>
<reference evidence="2" key="1">
    <citation type="submission" date="2025-08" db="UniProtKB">
        <authorList>
            <consortium name="RefSeq"/>
        </authorList>
    </citation>
    <scope>IDENTIFICATION</scope>
    <source>
        <tissue evidence="2">Tentacle</tissue>
    </source>
</reference>
<dbReference type="Proteomes" id="UP000515163">
    <property type="component" value="Unplaced"/>
</dbReference>
<protein>
    <submittedName>
        <fullName evidence="2">Uncharacterized protein LOC116295530</fullName>
    </submittedName>
</protein>
<dbReference type="InParanoid" id="A0A6P8HV33"/>